<evidence type="ECO:0000313" key="2">
    <source>
        <dbReference type="EMBL" id="GJT99450.1"/>
    </source>
</evidence>
<dbReference type="PANTHER" id="PTHR11439">
    <property type="entry name" value="GAG-POL-RELATED RETROTRANSPOSON"/>
    <property type="match status" value="1"/>
</dbReference>
<dbReference type="EMBL" id="BQNB010020772">
    <property type="protein sequence ID" value="GJT99450.1"/>
    <property type="molecule type" value="Genomic_DNA"/>
</dbReference>
<reference evidence="2" key="1">
    <citation type="journal article" date="2022" name="Int. J. Mol. Sci.">
        <title>Draft Genome of Tanacetum Coccineum: Genomic Comparison of Closely Related Tanacetum-Family Plants.</title>
        <authorList>
            <person name="Yamashiro T."/>
            <person name="Shiraishi A."/>
            <person name="Nakayama K."/>
            <person name="Satake H."/>
        </authorList>
    </citation>
    <scope>NUCLEOTIDE SEQUENCE</scope>
</reference>
<organism evidence="2 3">
    <name type="scientific">Tanacetum coccineum</name>
    <dbReference type="NCBI Taxonomy" id="301880"/>
    <lineage>
        <taxon>Eukaryota</taxon>
        <taxon>Viridiplantae</taxon>
        <taxon>Streptophyta</taxon>
        <taxon>Embryophyta</taxon>
        <taxon>Tracheophyta</taxon>
        <taxon>Spermatophyta</taxon>
        <taxon>Magnoliopsida</taxon>
        <taxon>eudicotyledons</taxon>
        <taxon>Gunneridae</taxon>
        <taxon>Pentapetalae</taxon>
        <taxon>asterids</taxon>
        <taxon>campanulids</taxon>
        <taxon>Asterales</taxon>
        <taxon>Asteraceae</taxon>
        <taxon>Asteroideae</taxon>
        <taxon>Anthemideae</taxon>
        <taxon>Anthemidinae</taxon>
        <taxon>Tanacetum</taxon>
    </lineage>
</organism>
<dbReference type="CDD" id="cd09272">
    <property type="entry name" value="RNase_HI_RT_Ty1"/>
    <property type="match status" value="1"/>
</dbReference>
<gene>
    <name evidence="2" type="ORF">Tco_1109789</name>
</gene>
<dbReference type="InterPro" id="IPR013103">
    <property type="entry name" value="RVT_2"/>
</dbReference>
<proteinExistence type="predicted"/>
<evidence type="ECO:0000259" key="1">
    <source>
        <dbReference type="Pfam" id="PF07727"/>
    </source>
</evidence>
<comment type="caution">
    <text evidence="2">The sequence shown here is derived from an EMBL/GenBank/DDBJ whole genome shotgun (WGS) entry which is preliminary data.</text>
</comment>
<keyword evidence="3" id="KW-1185">Reference proteome</keyword>
<accession>A0ABQ5II45</accession>
<dbReference type="Pfam" id="PF07727">
    <property type="entry name" value="RVT_2"/>
    <property type="match status" value="1"/>
</dbReference>
<reference evidence="2" key="2">
    <citation type="submission" date="2022-01" db="EMBL/GenBank/DDBJ databases">
        <authorList>
            <person name="Yamashiro T."/>
            <person name="Shiraishi A."/>
            <person name="Satake H."/>
            <person name="Nakayama K."/>
        </authorList>
    </citation>
    <scope>NUCLEOTIDE SEQUENCE</scope>
</reference>
<dbReference type="Proteomes" id="UP001151760">
    <property type="component" value="Unassembled WGS sequence"/>
</dbReference>
<dbReference type="PANTHER" id="PTHR11439:SF495">
    <property type="entry name" value="REVERSE TRANSCRIPTASE, RNA-DEPENDENT DNA POLYMERASE-RELATED"/>
    <property type="match status" value="1"/>
</dbReference>
<name>A0ABQ5II45_9ASTR</name>
<feature type="domain" description="Reverse transcriptase Ty1/copia-type" evidence="1">
    <location>
        <begin position="12"/>
        <end position="92"/>
    </location>
</feature>
<protein>
    <submittedName>
        <fullName evidence="2">Uncharacterized mitochondrial protein-like protein</fullName>
    </submittedName>
</protein>
<evidence type="ECO:0000313" key="3">
    <source>
        <dbReference type="Proteomes" id="UP001151760"/>
    </source>
</evidence>
<sequence>MKDKLLQFKLQKVWTLVDLPNGKRAIGTKWVYKNKKDERDIVIKNKARLVAQGYTQEEEIDYDKVFSLVARIEAIRLFLAYASFKDFVVYQMGCPRLQVKQKEDGIFISQDKYVTEILKKFGFTDVKIACTPMETQKPLLKDEDGKEVDVHLYRLMIGSLMYLTASRPDIMFAACACVRYQVNPKVSHLHAVKRIFIYLKGQPKLRLWYPKDSPFDLVAYTDSDYAGASLDRKSTTGGCQFLRCRLISWQCKKQIVVVNSTTKAEYVAASSCCGQVLWIQNYGYSSVAEGDLRKFSDIGAWYAIEDYAQYDIKCSNPTSVIFDETIANPNVQIVRADMVRVQGLESEEVSPLGEELSLFDRPNEVERGRFDVFFRNQLLVFQQHQDESLYDSWTRFKDIIRKVPNHGLSIWTLIEIFLKHLDSLSRHIINLTAEGDLRKFSDIGAWDDMVRVQVPRCMAWLDYDEHVDSLSTMDNEVGVTSPKSTTQTLPLFEEYTPPVTYPEEKK</sequence>